<evidence type="ECO:0000256" key="8">
    <source>
        <dbReference type="ARBA" id="ARBA00022960"/>
    </source>
</evidence>
<evidence type="ECO:0000256" key="9">
    <source>
        <dbReference type="ARBA" id="ARBA00022984"/>
    </source>
</evidence>
<protein>
    <submittedName>
        <fullName evidence="17">Carboxypeptidase</fullName>
    </submittedName>
</protein>
<keyword evidence="10" id="KW-0511">Multifunctional enzyme</keyword>
<keyword evidence="7" id="KW-0378">Hydrolase</keyword>
<evidence type="ECO:0000256" key="13">
    <source>
        <dbReference type="ARBA" id="ARBA00049902"/>
    </source>
</evidence>
<dbReference type="GO" id="GO:0008360">
    <property type="term" value="P:regulation of cell shape"/>
    <property type="evidence" value="ECO:0007669"/>
    <property type="project" value="UniProtKB-KW"/>
</dbReference>
<feature type="domain" description="Penicillin-binding protein transpeptidase" evidence="15">
    <location>
        <begin position="365"/>
        <end position="636"/>
    </location>
</feature>
<dbReference type="GO" id="GO:0006508">
    <property type="term" value="P:proteolysis"/>
    <property type="evidence" value="ECO:0007669"/>
    <property type="project" value="UniProtKB-KW"/>
</dbReference>
<dbReference type="InterPro" id="IPR012338">
    <property type="entry name" value="Beta-lactam/transpept-like"/>
</dbReference>
<comment type="catalytic activity">
    <reaction evidence="12">
        <text>Preferential cleavage: (Ac)2-L-Lys-D-Ala-|-D-Ala. Also transpeptidation of peptidyl-alanyl moieties that are N-acyl substituents of D-alanine.</text>
        <dbReference type="EC" id="3.4.16.4"/>
    </reaction>
</comment>
<keyword evidence="6" id="KW-0808">Transferase</keyword>
<comment type="caution">
    <text evidence="17">The sequence shown here is derived from an EMBL/GenBank/DDBJ whole genome shotgun (WGS) entry which is preliminary data.</text>
</comment>
<dbReference type="GO" id="GO:0008658">
    <property type="term" value="F:penicillin binding"/>
    <property type="evidence" value="ECO:0007669"/>
    <property type="project" value="InterPro"/>
</dbReference>
<evidence type="ECO:0000256" key="14">
    <source>
        <dbReference type="SAM" id="MobiDB-lite"/>
    </source>
</evidence>
<evidence type="ECO:0000256" key="4">
    <source>
        <dbReference type="ARBA" id="ARBA00022670"/>
    </source>
</evidence>
<evidence type="ECO:0000259" key="15">
    <source>
        <dbReference type="Pfam" id="PF00905"/>
    </source>
</evidence>
<dbReference type="Proteomes" id="UP000613840">
    <property type="component" value="Unassembled WGS sequence"/>
</dbReference>
<comment type="similarity">
    <text evidence="2">In the N-terminal section; belongs to the glycosyltransferase 51 family.</text>
</comment>
<evidence type="ECO:0000256" key="2">
    <source>
        <dbReference type="ARBA" id="ARBA00007739"/>
    </source>
</evidence>
<evidence type="ECO:0000313" key="18">
    <source>
        <dbReference type="Proteomes" id="UP000613840"/>
    </source>
</evidence>
<evidence type="ECO:0000313" key="17">
    <source>
        <dbReference type="EMBL" id="GGL47853.1"/>
    </source>
</evidence>
<keyword evidence="9" id="KW-0573">Peptidoglycan synthesis</keyword>
<evidence type="ECO:0000256" key="6">
    <source>
        <dbReference type="ARBA" id="ARBA00022679"/>
    </source>
</evidence>
<dbReference type="GO" id="GO:0009002">
    <property type="term" value="F:serine-type D-Ala-D-Ala carboxypeptidase activity"/>
    <property type="evidence" value="ECO:0007669"/>
    <property type="project" value="UniProtKB-EC"/>
</dbReference>
<dbReference type="Pfam" id="PF00905">
    <property type="entry name" value="Transpeptidase"/>
    <property type="match status" value="1"/>
</dbReference>
<dbReference type="RefSeq" id="WP_188893329.1">
    <property type="nucleotide sequence ID" value="NZ_BMMZ01000001.1"/>
</dbReference>
<feature type="domain" description="Glycosyl transferase family 51" evidence="16">
    <location>
        <begin position="74"/>
        <end position="262"/>
    </location>
</feature>
<dbReference type="PANTHER" id="PTHR32282">
    <property type="entry name" value="BINDING PROTEIN TRANSPEPTIDASE, PUTATIVE-RELATED"/>
    <property type="match status" value="1"/>
</dbReference>
<dbReference type="InterPro" id="IPR001460">
    <property type="entry name" value="PCN-bd_Tpept"/>
</dbReference>
<keyword evidence="18" id="KW-1185">Reference proteome</keyword>
<dbReference type="GO" id="GO:0030288">
    <property type="term" value="C:outer membrane-bounded periplasmic space"/>
    <property type="evidence" value="ECO:0007669"/>
    <property type="project" value="TreeGrafter"/>
</dbReference>
<feature type="region of interest" description="Disordered" evidence="14">
    <location>
        <begin position="763"/>
        <end position="823"/>
    </location>
</feature>
<dbReference type="Gene3D" id="3.40.710.10">
    <property type="entry name" value="DD-peptidase/beta-lactamase superfamily"/>
    <property type="match status" value="1"/>
</dbReference>
<evidence type="ECO:0000256" key="7">
    <source>
        <dbReference type="ARBA" id="ARBA00022801"/>
    </source>
</evidence>
<dbReference type="InterPro" id="IPR005543">
    <property type="entry name" value="PASTA_dom"/>
</dbReference>
<dbReference type="EMBL" id="BMMZ01000001">
    <property type="protein sequence ID" value="GGL47853.1"/>
    <property type="molecule type" value="Genomic_DNA"/>
</dbReference>
<evidence type="ECO:0000256" key="11">
    <source>
        <dbReference type="ARBA" id="ARBA00023316"/>
    </source>
</evidence>
<dbReference type="InterPro" id="IPR001264">
    <property type="entry name" value="Glyco_trans_51"/>
</dbReference>
<accession>A0A917S178</accession>
<keyword evidence="11" id="KW-0961">Cell wall biogenesis/degradation</keyword>
<dbReference type="GO" id="GO:0071555">
    <property type="term" value="P:cell wall organization"/>
    <property type="evidence" value="ECO:0007669"/>
    <property type="project" value="UniProtKB-KW"/>
</dbReference>
<comment type="similarity">
    <text evidence="1">In the C-terminal section; belongs to the transpeptidase family.</text>
</comment>
<dbReference type="GO" id="GO:0009252">
    <property type="term" value="P:peptidoglycan biosynthetic process"/>
    <property type="evidence" value="ECO:0007669"/>
    <property type="project" value="UniProtKB-KW"/>
</dbReference>
<organism evidence="17 18">
    <name type="scientific">Microlunatus endophyticus</name>
    <dbReference type="NCBI Taxonomy" id="1716077"/>
    <lineage>
        <taxon>Bacteria</taxon>
        <taxon>Bacillati</taxon>
        <taxon>Actinomycetota</taxon>
        <taxon>Actinomycetes</taxon>
        <taxon>Propionibacteriales</taxon>
        <taxon>Propionibacteriaceae</taxon>
        <taxon>Microlunatus</taxon>
    </lineage>
</organism>
<evidence type="ECO:0000259" key="16">
    <source>
        <dbReference type="Pfam" id="PF00912"/>
    </source>
</evidence>
<dbReference type="Gene3D" id="3.30.10.20">
    <property type="match status" value="1"/>
</dbReference>
<dbReference type="Gene3D" id="1.10.3810.10">
    <property type="entry name" value="Biosynthetic peptidoglycan transglycosylase-like"/>
    <property type="match status" value="1"/>
</dbReference>
<reference evidence="17" key="2">
    <citation type="submission" date="2020-09" db="EMBL/GenBank/DDBJ databases">
        <authorList>
            <person name="Sun Q."/>
            <person name="Zhou Y."/>
        </authorList>
    </citation>
    <scope>NUCLEOTIDE SEQUENCE</scope>
    <source>
        <strain evidence="17">CGMCC 4.7306</strain>
    </source>
</reference>
<evidence type="ECO:0000256" key="1">
    <source>
        <dbReference type="ARBA" id="ARBA00007090"/>
    </source>
</evidence>
<comment type="catalytic activity">
    <reaction evidence="13">
        <text>[GlcNAc-(1-&gt;4)-Mur2Ac(oyl-L-Ala-gamma-D-Glu-L-Lys-D-Ala-D-Ala)](n)-di-trans,octa-cis-undecaprenyl diphosphate + beta-D-GlcNAc-(1-&gt;4)-Mur2Ac(oyl-L-Ala-gamma-D-Glu-L-Lys-D-Ala-D-Ala)-di-trans,octa-cis-undecaprenyl diphosphate = [GlcNAc-(1-&gt;4)-Mur2Ac(oyl-L-Ala-gamma-D-Glu-L-Lys-D-Ala-D-Ala)](n+1)-di-trans,octa-cis-undecaprenyl diphosphate + di-trans,octa-cis-undecaprenyl diphosphate + H(+)</text>
        <dbReference type="Rhea" id="RHEA:23708"/>
        <dbReference type="Rhea" id="RHEA-COMP:9602"/>
        <dbReference type="Rhea" id="RHEA-COMP:9603"/>
        <dbReference type="ChEBI" id="CHEBI:15378"/>
        <dbReference type="ChEBI" id="CHEBI:58405"/>
        <dbReference type="ChEBI" id="CHEBI:60033"/>
        <dbReference type="ChEBI" id="CHEBI:78435"/>
        <dbReference type="EC" id="2.4.99.28"/>
    </reaction>
</comment>
<keyword evidence="8" id="KW-0133">Cell shape</keyword>
<evidence type="ECO:0000256" key="3">
    <source>
        <dbReference type="ARBA" id="ARBA00022645"/>
    </source>
</evidence>
<dbReference type="InterPro" id="IPR050396">
    <property type="entry name" value="Glycosyltr_51/Transpeptidase"/>
</dbReference>
<dbReference type="SUPFAM" id="SSF56601">
    <property type="entry name" value="beta-lactamase/transpeptidase-like"/>
    <property type="match status" value="1"/>
</dbReference>
<dbReference type="SUPFAM" id="SSF53955">
    <property type="entry name" value="Lysozyme-like"/>
    <property type="match status" value="1"/>
</dbReference>
<proteinExistence type="inferred from homology"/>
<dbReference type="InterPro" id="IPR023346">
    <property type="entry name" value="Lysozyme-like_dom_sf"/>
</dbReference>
<dbReference type="PANTHER" id="PTHR32282:SF33">
    <property type="entry name" value="PEPTIDOGLYCAN GLYCOSYLTRANSFERASE"/>
    <property type="match status" value="1"/>
</dbReference>
<keyword evidence="4" id="KW-0645">Protease</keyword>
<dbReference type="FunFam" id="1.10.3810.10:FF:000001">
    <property type="entry name" value="Penicillin-binding protein 1A"/>
    <property type="match status" value="1"/>
</dbReference>
<evidence type="ECO:0000256" key="12">
    <source>
        <dbReference type="ARBA" id="ARBA00034000"/>
    </source>
</evidence>
<sequence length="823" mass="86586">MLTGLKRLVTVTGAGALFILVSVLCGLLVAGLAIPFAAASGVSAQAADRELNNLPTNMTLPAAPQRTKVLDVNGHVLAYFYDQNRIYVPLSKIAPVMRTALLSIEDHRFYEHGAFDPQGTLRAFLTNQASGGTVQGGSSITQQYVKMVLVNEAELDGDKSAVAAAQATTYERKITELRYAIALEKKLSKDQILERYLNLVYFGDGAYGVEAAARHYFGTTAAKLTLPQAAMLAGLVQSPDSDNPVLHPEAGLARRNEVLNRMSELGEITPAAAEAAIRTGFTKAGVQAFNNGCVGTRYPFLCDYVRRSLLATPSLGSTVDEREKTIDRGGLTIYTKIDPKAQDAAQKAVSSMVGATDPLISTMDMIEPGTGLIVAMAQSRPVMGSDAKKGQTYFNYSATQSMGGGQGFQAGSTFKAFTAAAAFDKGIPIAKKYDAKKTVNYSGKPFDSCERRTEVTGSWKVSNSTGVNGEMDMSKAAGWSVNNYFVPLELDTGMCSVTRMAATVGAQSSVASEPISSYDDKPSFTLGTVDVAPMSMAEAYATFASGGIRCNPIIISKITTPSGKSLAAPSADCKRVISADVANAVSKLLTAPVTTGSATAARLPGDRPMAGKTGTIDSNAAVWFVGYTPQIAGAAMISIDSTKKPFVKGKAGYRPGLKGYTVPSTHVYLSGSGGGDAGPGIWKPAVSAYLKGKPVEQFEQPPDALVRGKMINFPDLSGLSTAEKIAKLRKIGMTVVKKTKTSDKPKNSFLGFSPDSGKVPQYGTVTAYFSSGPPKKKTDKPKSDGAPKSPTSPTSPTRPTGPTKPGNPGAPPFGPVKPRDQGH</sequence>
<gene>
    <name evidence="17" type="ORF">GCM10011575_02230</name>
</gene>
<dbReference type="GO" id="GO:0008955">
    <property type="term" value="F:peptidoglycan glycosyltransferase activity"/>
    <property type="evidence" value="ECO:0007669"/>
    <property type="project" value="UniProtKB-EC"/>
</dbReference>
<name>A0A917S178_9ACTN</name>
<dbReference type="AlphaFoldDB" id="A0A917S178"/>
<dbReference type="CDD" id="cd06577">
    <property type="entry name" value="PASTA_pknB"/>
    <property type="match status" value="1"/>
</dbReference>
<dbReference type="Pfam" id="PF00912">
    <property type="entry name" value="Transgly"/>
    <property type="match status" value="1"/>
</dbReference>
<keyword evidence="3 17" id="KW-0121">Carboxypeptidase</keyword>
<evidence type="ECO:0000256" key="5">
    <source>
        <dbReference type="ARBA" id="ARBA00022676"/>
    </source>
</evidence>
<feature type="compositionally biased region" description="Low complexity" evidence="14">
    <location>
        <begin position="786"/>
        <end position="807"/>
    </location>
</feature>
<reference evidence="17" key="1">
    <citation type="journal article" date="2014" name="Int. J. Syst. Evol. Microbiol.">
        <title>Complete genome sequence of Corynebacterium casei LMG S-19264T (=DSM 44701T), isolated from a smear-ripened cheese.</title>
        <authorList>
            <consortium name="US DOE Joint Genome Institute (JGI-PGF)"/>
            <person name="Walter F."/>
            <person name="Albersmeier A."/>
            <person name="Kalinowski J."/>
            <person name="Ruckert C."/>
        </authorList>
    </citation>
    <scope>NUCLEOTIDE SEQUENCE</scope>
    <source>
        <strain evidence="17">CGMCC 4.7306</strain>
    </source>
</reference>
<dbReference type="InterPro" id="IPR036950">
    <property type="entry name" value="PBP_transglycosylase"/>
</dbReference>
<keyword evidence="5" id="KW-0328">Glycosyltransferase</keyword>
<evidence type="ECO:0000256" key="10">
    <source>
        <dbReference type="ARBA" id="ARBA00023268"/>
    </source>
</evidence>